<evidence type="ECO:0000256" key="1">
    <source>
        <dbReference type="ARBA" id="ARBA00004196"/>
    </source>
</evidence>
<gene>
    <name evidence="7" type="ORF">O0554_03960</name>
</gene>
<reference evidence="7" key="1">
    <citation type="submission" date="2022-09" db="EMBL/GenBank/DDBJ databases">
        <title>Genome analysis and characterization of larvicidal activity of Brevibacillus strains.</title>
        <authorList>
            <person name="Patrusheva E.V."/>
            <person name="Izotova A.O."/>
            <person name="Toshchakov S.V."/>
            <person name="Sineoky S.P."/>
        </authorList>
    </citation>
    <scope>NUCLEOTIDE SEQUENCE</scope>
    <source>
        <strain evidence="7">VKPM_B-13247</strain>
    </source>
</reference>
<dbReference type="PANTHER" id="PTHR42953:SF1">
    <property type="entry name" value="METAL-BINDING PROTEIN HI_0362-RELATED"/>
    <property type="match status" value="1"/>
</dbReference>
<name>A0AAP3DCY1_BRELA</name>
<keyword evidence="3" id="KW-0479">Metal-binding</keyword>
<proteinExistence type="inferred from homology"/>
<dbReference type="Pfam" id="PF01297">
    <property type="entry name" value="ZnuA"/>
    <property type="match status" value="1"/>
</dbReference>
<dbReference type="RefSeq" id="WP_258432938.1">
    <property type="nucleotide sequence ID" value="NZ_JANSGW010000004.1"/>
</dbReference>
<dbReference type="PROSITE" id="PS51257">
    <property type="entry name" value="PROKAR_LIPOPROTEIN"/>
    <property type="match status" value="1"/>
</dbReference>
<sequence length="320" mass="35272">MQLLKKSRWFSFLSTSVLALSLMLTGCGQQEISGDKQKSQHEGTWKITTTTGMVADIVAKVGGDQVEVTQLMGAGVDPHLYKASQGDIKRIEDADIVFYSGLHLEGKMVDIFEQMSKKKPVIAVTKQIPKELLHADPESPDQPDPHVWFDVSLWMKAVEQVRDSLSEIDTLHKDKYQANATNYLKQLQELHDYAKEQVATVPKEQRVLVTAHDAFAYFGKAYDIEVVGLQGISTASEYGLKDVQNLVTTLVDRKIKAVFVESSVPKRSIEAVVEGASAKKHNVVIGGELFSDAMGTPGTPEGNYIGMVKHNIDTIVSALK</sequence>
<comment type="subcellular location">
    <subcellularLocation>
        <location evidence="1">Cell envelope</location>
    </subcellularLocation>
</comment>
<dbReference type="GO" id="GO:0046872">
    <property type="term" value="F:metal ion binding"/>
    <property type="evidence" value="ECO:0007669"/>
    <property type="project" value="UniProtKB-KW"/>
</dbReference>
<dbReference type="InterPro" id="IPR006129">
    <property type="entry name" value="AdhesinB"/>
</dbReference>
<evidence type="ECO:0000256" key="4">
    <source>
        <dbReference type="ARBA" id="ARBA00022729"/>
    </source>
</evidence>
<evidence type="ECO:0000256" key="3">
    <source>
        <dbReference type="ARBA" id="ARBA00022723"/>
    </source>
</evidence>
<evidence type="ECO:0000256" key="2">
    <source>
        <dbReference type="ARBA" id="ARBA00022448"/>
    </source>
</evidence>
<organism evidence="7 8">
    <name type="scientific">Brevibacillus laterosporus</name>
    <name type="common">Bacillus laterosporus</name>
    <dbReference type="NCBI Taxonomy" id="1465"/>
    <lineage>
        <taxon>Bacteria</taxon>
        <taxon>Bacillati</taxon>
        <taxon>Bacillota</taxon>
        <taxon>Bacilli</taxon>
        <taxon>Bacillales</taxon>
        <taxon>Paenibacillaceae</taxon>
        <taxon>Brevibacillus</taxon>
    </lineage>
</organism>
<comment type="similarity">
    <text evidence="5">Belongs to the bacterial solute-binding protein 9 family.</text>
</comment>
<dbReference type="InterPro" id="IPR006127">
    <property type="entry name" value="ZnuA-like"/>
</dbReference>
<evidence type="ECO:0000313" key="7">
    <source>
        <dbReference type="EMBL" id="MCZ0806079.1"/>
    </source>
</evidence>
<feature type="chain" id="PRO_5042903395" evidence="6">
    <location>
        <begin position="20"/>
        <end position="320"/>
    </location>
</feature>
<comment type="caution">
    <text evidence="7">The sequence shown here is derived from an EMBL/GenBank/DDBJ whole genome shotgun (WGS) entry which is preliminary data.</text>
</comment>
<dbReference type="EMBL" id="JAPTNE010000004">
    <property type="protein sequence ID" value="MCZ0806079.1"/>
    <property type="molecule type" value="Genomic_DNA"/>
</dbReference>
<evidence type="ECO:0000256" key="5">
    <source>
        <dbReference type="RuleBase" id="RU003512"/>
    </source>
</evidence>
<dbReference type="InterPro" id="IPR006128">
    <property type="entry name" value="Lipoprotein_PsaA-like"/>
</dbReference>
<dbReference type="GO" id="GO:0030001">
    <property type="term" value="P:metal ion transport"/>
    <property type="evidence" value="ECO:0007669"/>
    <property type="project" value="InterPro"/>
</dbReference>
<dbReference type="GO" id="GO:0030313">
    <property type="term" value="C:cell envelope"/>
    <property type="evidence" value="ECO:0007669"/>
    <property type="project" value="UniProtKB-SubCell"/>
</dbReference>
<keyword evidence="4 6" id="KW-0732">Signal</keyword>
<feature type="signal peptide" evidence="6">
    <location>
        <begin position="1"/>
        <end position="19"/>
    </location>
</feature>
<dbReference type="PRINTS" id="PR00691">
    <property type="entry name" value="ADHESINB"/>
</dbReference>
<dbReference type="Gene3D" id="3.40.50.1980">
    <property type="entry name" value="Nitrogenase molybdenum iron protein domain"/>
    <property type="match status" value="2"/>
</dbReference>
<evidence type="ECO:0000256" key="6">
    <source>
        <dbReference type="SAM" id="SignalP"/>
    </source>
</evidence>
<accession>A0AAP3DCY1</accession>
<dbReference type="PANTHER" id="PTHR42953">
    <property type="entry name" value="HIGH-AFFINITY ZINC UPTAKE SYSTEM PROTEIN ZNUA-RELATED"/>
    <property type="match status" value="1"/>
</dbReference>
<protein>
    <submittedName>
        <fullName evidence="7">Zinc ABC transporter substrate-binding protein</fullName>
    </submittedName>
</protein>
<evidence type="ECO:0000313" key="8">
    <source>
        <dbReference type="Proteomes" id="UP001077662"/>
    </source>
</evidence>
<dbReference type="Proteomes" id="UP001077662">
    <property type="component" value="Unassembled WGS sequence"/>
</dbReference>
<keyword evidence="2 5" id="KW-0813">Transport</keyword>
<dbReference type="InterPro" id="IPR050492">
    <property type="entry name" value="Bact_metal-bind_prot9"/>
</dbReference>
<dbReference type="PRINTS" id="PR00690">
    <property type="entry name" value="ADHESNFAMILY"/>
</dbReference>
<dbReference type="SUPFAM" id="SSF53807">
    <property type="entry name" value="Helical backbone' metal receptor"/>
    <property type="match status" value="1"/>
</dbReference>
<dbReference type="GO" id="GO:0007155">
    <property type="term" value="P:cell adhesion"/>
    <property type="evidence" value="ECO:0007669"/>
    <property type="project" value="InterPro"/>
</dbReference>
<dbReference type="AlphaFoldDB" id="A0AAP3DCY1"/>